<dbReference type="GO" id="GO:0003677">
    <property type="term" value="F:DNA binding"/>
    <property type="evidence" value="ECO:0007669"/>
    <property type="project" value="InterPro"/>
</dbReference>
<dbReference type="EMBL" id="LAZR01058513">
    <property type="protein sequence ID" value="KKK69729.1"/>
    <property type="molecule type" value="Genomic_DNA"/>
</dbReference>
<reference evidence="1" key="1">
    <citation type="journal article" date="2015" name="Nature">
        <title>Complex archaea that bridge the gap between prokaryotes and eukaryotes.</title>
        <authorList>
            <person name="Spang A."/>
            <person name="Saw J.H."/>
            <person name="Jorgensen S.L."/>
            <person name="Zaremba-Niedzwiedzka K."/>
            <person name="Martijn J."/>
            <person name="Lind A.E."/>
            <person name="van Eijk R."/>
            <person name="Schleper C."/>
            <person name="Guy L."/>
            <person name="Ettema T.J."/>
        </authorList>
    </citation>
    <scope>NUCLEOTIDE SEQUENCE</scope>
</reference>
<dbReference type="InterPro" id="IPR011010">
    <property type="entry name" value="DNA_brk_join_enz"/>
</dbReference>
<dbReference type="SUPFAM" id="SSF56349">
    <property type="entry name" value="DNA breaking-rejoining enzymes"/>
    <property type="match status" value="1"/>
</dbReference>
<organism evidence="1">
    <name type="scientific">marine sediment metagenome</name>
    <dbReference type="NCBI Taxonomy" id="412755"/>
    <lineage>
        <taxon>unclassified sequences</taxon>
        <taxon>metagenomes</taxon>
        <taxon>ecological metagenomes</taxon>
    </lineage>
</organism>
<accession>A0A0F8ZTJ8</accession>
<evidence type="ECO:0000313" key="1">
    <source>
        <dbReference type="EMBL" id="KKK69729.1"/>
    </source>
</evidence>
<dbReference type="AlphaFoldDB" id="A0A0F8ZTJ8"/>
<sequence>MTAWQSNKRGTLILKRTFPGVGRIQRASGTKDPKTLKGLNEMLTSLYNAGRLDVLELIRDGHVKPLEVWKHYRLGDWSHLPTVHHVAPLADALASWIAAHDCGEDHRKSLAMSRDYLISVADRHATVSDLPDVVRTLRVMQAEMPNTFNKARSCARTFLECTIGKYSALWTDVSAIPPIAKVAKRRRHPKRPKEALAIRARLKPNAADMWWTLCTSGMRVRSEYIAGNWRVEGNGLVITSAKKGGQVERLVPLIWQPVSPGLTYWGFRQALRRLPEELAAHDARRTYTTLLVEAGVPKPRRVLYLG</sequence>
<proteinExistence type="predicted"/>
<protein>
    <recommendedName>
        <fullName evidence="2">Tyr recombinase domain-containing protein</fullName>
    </recommendedName>
</protein>
<gene>
    <name evidence="1" type="ORF">LCGC14_2931130</name>
</gene>
<name>A0A0F8ZTJ8_9ZZZZ</name>
<feature type="non-terminal residue" evidence="1">
    <location>
        <position position="306"/>
    </location>
</feature>
<evidence type="ECO:0008006" key="2">
    <source>
        <dbReference type="Google" id="ProtNLM"/>
    </source>
</evidence>
<comment type="caution">
    <text evidence="1">The sequence shown here is derived from an EMBL/GenBank/DDBJ whole genome shotgun (WGS) entry which is preliminary data.</text>
</comment>